<evidence type="ECO:0000313" key="1">
    <source>
        <dbReference type="EMBL" id="MCC2177844.1"/>
    </source>
</evidence>
<dbReference type="Proteomes" id="UP001298753">
    <property type="component" value="Unassembled WGS sequence"/>
</dbReference>
<organism evidence="1 2">
    <name type="scientific">Agathobaculum butyriciproducens</name>
    <dbReference type="NCBI Taxonomy" id="1628085"/>
    <lineage>
        <taxon>Bacteria</taxon>
        <taxon>Bacillati</taxon>
        <taxon>Bacillota</taxon>
        <taxon>Clostridia</taxon>
        <taxon>Eubacteriales</taxon>
        <taxon>Butyricicoccaceae</taxon>
        <taxon>Agathobaculum</taxon>
    </lineage>
</organism>
<protein>
    <recommendedName>
        <fullName evidence="3">Antitoxin VbhA domain-containing protein</fullName>
    </recommendedName>
</protein>
<dbReference type="RefSeq" id="WP_158576141.1">
    <property type="nucleotide sequence ID" value="NZ_JAJEPX010000062.1"/>
</dbReference>
<dbReference type="EMBL" id="JAJEPX010000062">
    <property type="protein sequence ID" value="MCC2177844.1"/>
    <property type="molecule type" value="Genomic_DNA"/>
</dbReference>
<name>A0AAW4W0T5_9FIRM</name>
<keyword evidence="2" id="KW-1185">Reference proteome</keyword>
<reference evidence="1 2" key="1">
    <citation type="submission" date="2021-10" db="EMBL/GenBank/DDBJ databases">
        <title>Anaerobic single-cell dispensing facilitates the cultivation of human gut bacteria.</title>
        <authorList>
            <person name="Afrizal A."/>
        </authorList>
    </citation>
    <scope>NUCLEOTIDE SEQUENCE [LARGE SCALE GENOMIC DNA]</scope>
    <source>
        <strain evidence="1 2">CLA-AA-H270</strain>
    </source>
</reference>
<proteinExistence type="predicted"/>
<sequence length="52" mass="5923">MQGIEQAKKQAAEEIWLSYFNEQAYAAGLIDEKTRNRIRVALVRAKAKKQGT</sequence>
<comment type="caution">
    <text evidence="1">The sequence shown here is derived from an EMBL/GenBank/DDBJ whole genome shotgun (WGS) entry which is preliminary data.</text>
</comment>
<evidence type="ECO:0000313" key="2">
    <source>
        <dbReference type="Proteomes" id="UP001298753"/>
    </source>
</evidence>
<evidence type="ECO:0008006" key="3">
    <source>
        <dbReference type="Google" id="ProtNLM"/>
    </source>
</evidence>
<accession>A0AAW4W0T5</accession>
<dbReference type="AlphaFoldDB" id="A0AAW4W0T5"/>
<gene>
    <name evidence="1" type="ORF">LKD22_12060</name>
</gene>
<dbReference type="GeneID" id="98659172"/>